<organism evidence="2 3">
    <name type="scientific">Pseudooceanicola algae</name>
    <dbReference type="NCBI Taxonomy" id="1537215"/>
    <lineage>
        <taxon>Bacteria</taxon>
        <taxon>Pseudomonadati</taxon>
        <taxon>Pseudomonadota</taxon>
        <taxon>Alphaproteobacteria</taxon>
        <taxon>Rhodobacterales</taxon>
        <taxon>Paracoccaceae</taxon>
        <taxon>Pseudooceanicola</taxon>
    </lineage>
</organism>
<dbReference type="AlphaFoldDB" id="A0A418SDM8"/>
<accession>A0A418SDM8</accession>
<name>A0A418SDM8_9RHOB</name>
<gene>
    <name evidence="2" type="ORF">PSAL_006490</name>
</gene>
<dbReference type="KEGG" id="palw:PSAL_006490"/>
<feature type="region of interest" description="Disordered" evidence="1">
    <location>
        <begin position="1"/>
        <end position="24"/>
    </location>
</feature>
<feature type="compositionally biased region" description="Polar residues" evidence="1">
    <location>
        <begin position="1"/>
        <end position="11"/>
    </location>
</feature>
<keyword evidence="3" id="KW-1185">Reference proteome</keyword>
<dbReference type="RefSeq" id="WP_231388596.1">
    <property type="nucleotide sequence ID" value="NZ_CP060436.1"/>
</dbReference>
<proteinExistence type="predicted"/>
<dbReference type="Proteomes" id="UP000283786">
    <property type="component" value="Chromosome"/>
</dbReference>
<evidence type="ECO:0000313" key="3">
    <source>
        <dbReference type="Proteomes" id="UP000283786"/>
    </source>
</evidence>
<sequence>MNETSENQPASASHPRMKGDSADPKALIREAFRIEGISDAECRSILMDWALSLSDTQDQKAAIDLLLHRHAEDAPTHPMTALLREGLTRVTPGQRRGGWRARARH</sequence>
<dbReference type="EMBL" id="CP060436">
    <property type="protein sequence ID" value="QPM89430.1"/>
    <property type="molecule type" value="Genomic_DNA"/>
</dbReference>
<protein>
    <submittedName>
        <fullName evidence="2">Uncharacterized protein</fullName>
    </submittedName>
</protein>
<reference evidence="2 3" key="1">
    <citation type="submission" date="2020-08" db="EMBL/GenBank/DDBJ databases">
        <title>Genome sequence of Rhodobacteraceae bacterium Lw-13e.</title>
        <authorList>
            <person name="Poehlein A."/>
            <person name="Wolter L."/>
            <person name="Daniel R."/>
            <person name="Brinkhoff T."/>
        </authorList>
    </citation>
    <scope>NUCLEOTIDE SEQUENCE [LARGE SCALE GENOMIC DNA]</scope>
    <source>
        <strain evidence="2 3">Lw-13e</strain>
    </source>
</reference>
<evidence type="ECO:0000256" key="1">
    <source>
        <dbReference type="SAM" id="MobiDB-lite"/>
    </source>
</evidence>
<evidence type="ECO:0000313" key="2">
    <source>
        <dbReference type="EMBL" id="QPM89430.1"/>
    </source>
</evidence>